<dbReference type="Proteomes" id="UP000184304">
    <property type="component" value="Unassembled WGS sequence"/>
</dbReference>
<evidence type="ECO:0000313" key="2">
    <source>
        <dbReference type="EMBL" id="OJI83790.1"/>
    </source>
</evidence>
<dbReference type="AlphaFoldDB" id="A0A1L9N3F1"/>
<name>A0A1L9N3F1_ASPTC</name>
<accession>A0A1L9N3F1</accession>
<evidence type="ECO:0000313" key="3">
    <source>
        <dbReference type="Proteomes" id="UP000184304"/>
    </source>
</evidence>
<gene>
    <name evidence="2" type="ORF">ASPTUDRAFT_29816</name>
</gene>
<protein>
    <submittedName>
        <fullName evidence="2">Uncharacterized protein</fullName>
    </submittedName>
</protein>
<feature type="compositionally biased region" description="Polar residues" evidence="1">
    <location>
        <begin position="75"/>
        <end position="86"/>
    </location>
</feature>
<dbReference type="VEuPathDB" id="FungiDB:ASPTUDRAFT_29816"/>
<feature type="compositionally biased region" description="Basic and acidic residues" evidence="1">
    <location>
        <begin position="88"/>
        <end position="105"/>
    </location>
</feature>
<keyword evidence="3" id="KW-1185">Reference proteome</keyword>
<reference evidence="3" key="1">
    <citation type="journal article" date="2017" name="Genome Biol.">
        <title>Comparative genomics reveals high biological diversity and specific adaptations in the industrially and medically important fungal genus Aspergillus.</title>
        <authorList>
            <person name="de Vries R.P."/>
            <person name="Riley R."/>
            <person name="Wiebenga A."/>
            <person name="Aguilar-Osorio G."/>
            <person name="Amillis S."/>
            <person name="Uchima C.A."/>
            <person name="Anderluh G."/>
            <person name="Asadollahi M."/>
            <person name="Askin M."/>
            <person name="Barry K."/>
            <person name="Battaglia E."/>
            <person name="Bayram O."/>
            <person name="Benocci T."/>
            <person name="Braus-Stromeyer S.A."/>
            <person name="Caldana C."/>
            <person name="Canovas D."/>
            <person name="Cerqueira G.C."/>
            <person name="Chen F."/>
            <person name="Chen W."/>
            <person name="Choi C."/>
            <person name="Clum A."/>
            <person name="Dos Santos R.A."/>
            <person name="Damasio A.R."/>
            <person name="Diallinas G."/>
            <person name="Emri T."/>
            <person name="Fekete E."/>
            <person name="Flipphi M."/>
            <person name="Freyberg S."/>
            <person name="Gallo A."/>
            <person name="Gournas C."/>
            <person name="Habgood R."/>
            <person name="Hainaut M."/>
            <person name="Harispe M.L."/>
            <person name="Henrissat B."/>
            <person name="Hilden K.S."/>
            <person name="Hope R."/>
            <person name="Hossain A."/>
            <person name="Karabika E."/>
            <person name="Karaffa L."/>
            <person name="Karanyi Z."/>
            <person name="Krasevec N."/>
            <person name="Kuo A."/>
            <person name="Kusch H."/>
            <person name="LaButti K."/>
            <person name="Lagendijk E.L."/>
            <person name="Lapidus A."/>
            <person name="Levasseur A."/>
            <person name="Lindquist E."/>
            <person name="Lipzen A."/>
            <person name="Logrieco A.F."/>
            <person name="MacCabe A."/>
            <person name="Maekelae M.R."/>
            <person name="Malavazi I."/>
            <person name="Melin P."/>
            <person name="Meyer V."/>
            <person name="Mielnichuk N."/>
            <person name="Miskei M."/>
            <person name="Molnar A.P."/>
            <person name="Mule G."/>
            <person name="Ngan C.Y."/>
            <person name="Orejas M."/>
            <person name="Orosz E."/>
            <person name="Ouedraogo J.P."/>
            <person name="Overkamp K.M."/>
            <person name="Park H.-S."/>
            <person name="Perrone G."/>
            <person name="Piumi F."/>
            <person name="Punt P.J."/>
            <person name="Ram A.F."/>
            <person name="Ramon A."/>
            <person name="Rauscher S."/>
            <person name="Record E."/>
            <person name="Riano-Pachon D.M."/>
            <person name="Robert V."/>
            <person name="Roehrig J."/>
            <person name="Ruller R."/>
            <person name="Salamov A."/>
            <person name="Salih N.S."/>
            <person name="Samson R.A."/>
            <person name="Sandor E."/>
            <person name="Sanguinetti M."/>
            <person name="Schuetze T."/>
            <person name="Sepcic K."/>
            <person name="Shelest E."/>
            <person name="Sherlock G."/>
            <person name="Sophianopoulou V."/>
            <person name="Squina F.M."/>
            <person name="Sun H."/>
            <person name="Susca A."/>
            <person name="Todd R.B."/>
            <person name="Tsang A."/>
            <person name="Unkles S.E."/>
            <person name="van de Wiele N."/>
            <person name="van Rossen-Uffink D."/>
            <person name="Oliveira J.V."/>
            <person name="Vesth T.C."/>
            <person name="Visser J."/>
            <person name="Yu J.-H."/>
            <person name="Zhou M."/>
            <person name="Andersen M.R."/>
            <person name="Archer D.B."/>
            <person name="Baker S.E."/>
            <person name="Benoit I."/>
            <person name="Brakhage A.A."/>
            <person name="Braus G.H."/>
            <person name="Fischer R."/>
            <person name="Frisvad J.C."/>
            <person name="Goldman G.H."/>
            <person name="Houbraken J."/>
            <person name="Oakley B."/>
            <person name="Pocsi I."/>
            <person name="Scazzocchio C."/>
            <person name="Seiboth B."/>
            <person name="vanKuyk P.A."/>
            <person name="Wortman J."/>
            <person name="Dyer P.S."/>
            <person name="Grigoriev I.V."/>
        </authorList>
    </citation>
    <scope>NUCLEOTIDE SEQUENCE [LARGE SCALE GENOMIC DNA]</scope>
    <source>
        <strain evidence="3">CBS 134.48</strain>
    </source>
</reference>
<evidence type="ECO:0000256" key="1">
    <source>
        <dbReference type="SAM" id="MobiDB-lite"/>
    </source>
</evidence>
<sequence length="111" mass="12773">MTDPMQKSKNGMEKLASYYGTFGFYLKWVAAQVTGFYYRGIIGSGMCVDVWVSDIIIRSRHHQYPTARHIILTSTHLGQRHTSSLGRPTDRQTDRAADRRLRETDQITYTS</sequence>
<organism evidence="2 3">
    <name type="scientific">Aspergillus tubingensis (strain CBS 134.48)</name>
    <dbReference type="NCBI Taxonomy" id="767770"/>
    <lineage>
        <taxon>Eukaryota</taxon>
        <taxon>Fungi</taxon>
        <taxon>Dikarya</taxon>
        <taxon>Ascomycota</taxon>
        <taxon>Pezizomycotina</taxon>
        <taxon>Eurotiomycetes</taxon>
        <taxon>Eurotiomycetidae</taxon>
        <taxon>Eurotiales</taxon>
        <taxon>Aspergillaceae</taxon>
        <taxon>Aspergillus</taxon>
        <taxon>Aspergillus subgen. Circumdati</taxon>
    </lineage>
</organism>
<feature type="region of interest" description="Disordered" evidence="1">
    <location>
        <begin position="75"/>
        <end position="111"/>
    </location>
</feature>
<proteinExistence type="predicted"/>
<dbReference type="EMBL" id="KV878203">
    <property type="protein sequence ID" value="OJI83790.1"/>
    <property type="molecule type" value="Genomic_DNA"/>
</dbReference>